<dbReference type="EMBL" id="AP025739">
    <property type="protein sequence ID" value="BDI33302.1"/>
    <property type="molecule type" value="Genomic_DNA"/>
</dbReference>
<dbReference type="RefSeq" id="WP_119319039.1">
    <property type="nucleotide sequence ID" value="NZ_AP025739.1"/>
</dbReference>
<dbReference type="KEGG" id="ccot:CCAX7_53530"/>
<reference evidence="1 2" key="1">
    <citation type="journal article" date="2019" name="Int. J. Syst. Evol. Microbiol.">
        <title>Capsulimonas corticalis gen. nov., sp. nov., an aerobic capsulated bacterium, of a novel bacterial order, Capsulimonadales ord. nov., of the class Armatimonadia of the phylum Armatimonadetes.</title>
        <authorList>
            <person name="Li J."/>
            <person name="Kudo C."/>
            <person name="Tonouchi A."/>
        </authorList>
    </citation>
    <scope>NUCLEOTIDE SEQUENCE [LARGE SCALE GENOMIC DNA]</scope>
    <source>
        <strain evidence="1 2">AX-7</strain>
    </source>
</reference>
<dbReference type="AlphaFoldDB" id="A0A402CNU7"/>
<name>A0A402CNU7_9BACT</name>
<evidence type="ECO:0000313" key="2">
    <source>
        <dbReference type="Proteomes" id="UP000287394"/>
    </source>
</evidence>
<organism evidence="1 2">
    <name type="scientific">Capsulimonas corticalis</name>
    <dbReference type="NCBI Taxonomy" id="2219043"/>
    <lineage>
        <taxon>Bacteria</taxon>
        <taxon>Bacillati</taxon>
        <taxon>Armatimonadota</taxon>
        <taxon>Armatimonadia</taxon>
        <taxon>Capsulimonadales</taxon>
        <taxon>Capsulimonadaceae</taxon>
        <taxon>Capsulimonas</taxon>
    </lineage>
</organism>
<keyword evidence="2" id="KW-1185">Reference proteome</keyword>
<gene>
    <name evidence="1" type="ORF">CCAX7_53530</name>
</gene>
<evidence type="ECO:0000313" key="1">
    <source>
        <dbReference type="EMBL" id="BDI33302.1"/>
    </source>
</evidence>
<protein>
    <submittedName>
        <fullName evidence="1">Uncharacterized protein</fullName>
    </submittedName>
</protein>
<proteinExistence type="predicted"/>
<accession>A0A402CNU7</accession>
<sequence length="256" mass="29374">MEDQYERFEDDYFELSGYLASFIDLQYEEKMSAGDINVAFAKATPLYISLVLQQGNDVLQWSPFPVGVIEHFTRKSFDSELKCREWLAKMLEELDRMSLSDSAAHPRLYVSLKELLRSGKFAGISPSTSIRLVMEILGEPDAVGGMSRKYRRPGVYLYGSVELNVSRTNPQIYIGAHWDVEGKGEFRFSTRLEVLDWDWKPGMMREQVEAWLIEHGLAFEYQYPDIAEQQWLRVESGVEVSFDEAGVLGSVHTSSR</sequence>
<dbReference type="Proteomes" id="UP000287394">
    <property type="component" value="Chromosome"/>
</dbReference>